<gene>
    <name evidence="2" type="ORF">Slin15195_G089410</name>
</gene>
<sequence>MPITILPATQPDIPTLVHIELEAFKSHPRIPMLWPNGYTPDLYAFYESKKLSSLHDPNTQLLKAVDSANPDIILGAAEVTYALDPAVNAAQPAPDPNGVPPSNWPEGGNWEMRRYFSVNTHKLVQESFIDRGEGYILIDILVTHPTHQNTGIGSRFLTYIIEESQRCNVHVGLESTPAGLAMYKKLGFEEQAVVKADMKQFGWEGEYDEDAAKRVWMVRRPV</sequence>
<dbReference type="Pfam" id="PF13508">
    <property type="entry name" value="Acetyltransf_7"/>
    <property type="match status" value="1"/>
</dbReference>
<name>A0A9Q9EMK3_9PEZI</name>
<proteinExistence type="predicted"/>
<dbReference type="GO" id="GO:0016747">
    <property type="term" value="F:acyltransferase activity, transferring groups other than amino-acyl groups"/>
    <property type="evidence" value="ECO:0007669"/>
    <property type="project" value="InterPro"/>
</dbReference>
<dbReference type="PANTHER" id="PTHR42791">
    <property type="entry name" value="GNAT FAMILY ACETYLTRANSFERASE"/>
    <property type="match status" value="1"/>
</dbReference>
<protein>
    <submittedName>
        <fullName evidence="2">GNAT domain, acyl-CoA N-acyltransferase</fullName>
    </submittedName>
</protein>
<keyword evidence="3" id="KW-1185">Reference proteome</keyword>
<evidence type="ECO:0000313" key="3">
    <source>
        <dbReference type="Proteomes" id="UP001056384"/>
    </source>
</evidence>
<evidence type="ECO:0000259" key="1">
    <source>
        <dbReference type="Pfam" id="PF13508"/>
    </source>
</evidence>
<dbReference type="CDD" id="cd04301">
    <property type="entry name" value="NAT_SF"/>
    <property type="match status" value="1"/>
</dbReference>
<reference evidence="2" key="1">
    <citation type="submission" date="2022-06" db="EMBL/GenBank/DDBJ databases">
        <title>Complete genome sequences of two strains of the flax pathogen Septoria linicola.</title>
        <authorList>
            <person name="Lapalu N."/>
            <person name="Simon A."/>
            <person name="Demenou B."/>
            <person name="Paumier D."/>
            <person name="Guillot M.-P."/>
            <person name="Gout L."/>
            <person name="Valade R."/>
        </authorList>
    </citation>
    <scope>NUCLEOTIDE SEQUENCE</scope>
    <source>
        <strain evidence="2">SE15195</strain>
    </source>
</reference>
<dbReference type="EMBL" id="CP099424">
    <property type="protein sequence ID" value="USW55622.1"/>
    <property type="molecule type" value="Genomic_DNA"/>
</dbReference>
<accession>A0A9Q9EMK3</accession>
<dbReference type="Proteomes" id="UP001056384">
    <property type="component" value="Chromosome 7"/>
</dbReference>
<feature type="domain" description="N-acetyltransferase" evidence="1">
    <location>
        <begin position="137"/>
        <end position="190"/>
    </location>
</feature>
<dbReference type="Gene3D" id="3.40.630.30">
    <property type="match status" value="1"/>
</dbReference>
<dbReference type="SUPFAM" id="SSF55729">
    <property type="entry name" value="Acyl-CoA N-acyltransferases (Nat)"/>
    <property type="match status" value="1"/>
</dbReference>
<dbReference type="InterPro" id="IPR052523">
    <property type="entry name" value="Trichothecene_AcTrans"/>
</dbReference>
<evidence type="ECO:0000313" key="2">
    <source>
        <dbReference type="EMBL" id="USW55622.1"/>
    </source>
</evidence>
<dbReference type="AlphaFoldDB" id="A0A9Q9EMK3"/>
<dbReference type="InterPro" id="IPR000182">
    <property type="entry name" value="GNAT_dom"/>
</dbReference>
<organism evidence="2 3">
    <name type="scientific">Septoria linicola</name>
    <dbReference type="NCBI Taxonomy" id="215465"/>
    <lineage>
        <taxon>Eukaryota</taxon>
        <taxon>Fungi</taxon>
        <taxon>Dikarya</taxon>
        <taxon>Ascomycota</taxon>
        <taxon>Pezizomycotina</taxon>
        <taxon>Dothideomycetes</taxon>
        <taxon>Dothideomycetidae</taxon>
        <taxon>Mycosphaerellales</taxon>
        <taxon>Mycosphaerellaceae</taxon>
        <taxon>Septoria</taxon>
    </lineage>
</organism>
<dbReference type="PANTHER" id="PTHR42791:SF1">
    <property type="entry name" value="N-ACETYLTRANSFERASE DOMAIN-CONTAINING PROTEIN"/>
    <property type="match status" value="1"/>
</dbReference>
<dbReference type="OrthoDB" id="2115692at2759"/>
<dbReference type="InterPro" id="IPR016181">
    <property type="entry name" value="Acyl_CoA_acyltransferase"/>
</dbReference>